<evidence type="ECO:0000313" key="8">
    <source>
        <dbReference type="Proteomes" id="UP001500507"/>
    </source>
</evidence>
<evidence type="ECO:0000256" key="1">
    <source>
        <dbReference type="ARBA" id="ARBA00004651"/>
    </source>
</evidence>
<keyword evidence="2" id="KW-1003">Cell membrane</keyword>
<reference evidence="8" key="1">
    <citation type="journal article" date="2019" name="Int. J. Syst. Evol. Microbiol.">
        <title>The Global Catalogue of Microorganisms (GCM) 10K type strain sequencing project: providing services to taxonomists for standard genome sequencing and annotation.</title>
        <authorList>
            <consortium name="The Broad Institute Genomics Platform"/>
            <consortium name="The Broad Institute Genome Sequencing Center for Infectious Disease"/>
            <person name="Wu L."/>
            <person name="Ma J."/>
        </authorList>
    </citation>
    <scope>NUCLEOTIDE SEQUENCE [LARGE SCALE GENOMIC DNA]</scope>
    <source>
        <strain evidence="8">JCM 16082</strain>
    </source>
</reference>
<evidence type="ECO:0000256" key="6">
    <source>
        <dbReference type="SAM" id="Phobius"/>
    </source>
</evidence>
<accession>A0ABP3XR32</accession>
<feature type="transmembrane region" description="Helical" evidence="6">
    <location>
        <begin position="102"/>
        <end position="122"/>
    </location>
</feature>
<keyword evidence="3 6" id="KW-0812">Transmembrane</keyword>
<evidence type="ECO:0000256" key="5">
    <source>
        <dbReference type="ARBA" id="ARBA00023136"/>
    </source>
</evidence>
<evidence type="ECO:0000313" key="7">
    <source>
        <dbReference type="EMBL" id="GAA0871813.1"/>
    </source>
</evidence>
<feature type="transmembrane region" description="Helical" evidence="6">
    <location>
        <begin position="60"/>
        <end position="81"/>
    </location>
</feature>
<keyword evidence="5 6" id="KW-0472">Membrane</keyword>
<evidence type="ECO:0000256" key="3">
    <source>
        <dbReference type="ARBA" id="ARBA00022692"/>
    </source>
</evidence>
<keyword evidence="4 6" id="KW-1133">Transmembrane helix</keyword>
<comment type="caution">
    <text evidence="7">The sequence shown here is derived from an EMBL/GenBank/DDBJ whole genome shotgun (WGS) entry which is preliminary data.</text>
</comment>
<feature type="transmembrane region" description="Helical" evidence="6">
    <location>
        <begin position="399"/>
        <end position="418"/>
    </location>
</feature>
<dbReference type="RefSeq" id="WP_343764563.1">
    <property type="nucleotide sequence ID" value="NZ_BAAAFG010000012.1"/>
</dbReference>
<feature type="transmembrane region" description="Helical" evidence="6">
    <location>
        <begin position="430"/>
        <end position="449"/>
    </location>
</feature>
<dbReference type="PANTHER" id="PTHR33529">
    <property type="entry name" value="SLR0882 PROTEIN-RELATED"/>
    <property type="match status" value="1"/>
</dbReference>
<organism evidence="7 8">
    <name type="scientific">Gangjinia marincola</name>
    <dbReference type="NCBI Taxonomy" id="578463"/>
    <lineage>
        <taxon>Bacteria</taxon>
        <taxon>Pseudomonadati</taxon>
        <taxon>Bacteroidota</taxon>
        <taxon>Flavobacteriia</taxon>
        <taxon>Flavobacteriales</taxon>
        <taxon>Flavobacteriaceae</taxon>
        <taxon>Gangjinia</taxon>
    </lineage>
</organism>
<dbReference type="InterPro" id="IPR005495">
    <property type="entry name" value="LptG/LptF_permease"/>
</dbReference>
<feature type="transmembrane region" description="Helical" evidence="6">
    <location>
        <begin position="12"/>
        <end position="36"/>
    </location>
</feature>
<evidence type="ECO:0000256" key="4">
    <source>
        <dbReference type="ARBA" id="ARBA00022989"/>
    </source>
</evidence>
<dbReference type="EMBL" id="BAAAFG010000012">
    <property type="protein sequence ID" value="GAA0871813.1"/>
    <property type="molecule type" value="Genomic_DNA"/>
</dbReference>
<evidence type="ECO:0000256" key="2">
    <source>
        <dbReference type="ARBA" id="ARBA00022475"/>
    </source>
</evidence>
<dbReference type="PANTHER" id="PTHR33529:SF6">
    <property type="entry name" value="YJGP_YJGQ FAMILY PERMEASE"/>
    <property type="match status" value="1"/>
</dbReference>
<feature type="transmembrane region" description="Helical" evidence="6">
    <location>
        <begin position="372"/>
        <end position="392"/>
    </location>
</feature>
<dbReference type="Proteomes" id="UP001500507">
    <property type="component" value="Unassembled WGS sequence"/>
</dbReference>
<gene>
    <name evidence="7" type="ORF">GCM10009117_09590</name>
</gene>
<protein>
    <submittedName>
        <fullName evidence="7">LptF/LptG family permease</fullName>
    </submittedName>
</protein>
<dbReference type="Pfam" id="PF03739">
    <property type="entry name" value="LptF_LptG"/>
    <property type="match status" value="1"/>
</dbReference>
<sequence length="478" mass="54143">MKILDRYILSSYIKTFVVVLVILMFIFLLQTIWLYISELAGKDLDIVIIGKFLLYFSPKLIPLVLPLSILVTSIMTFGNFAENYEFAAMKSSGISLQRAMRGLTVFILLISIGAFFFANNVIPLAEYKSINLRRNIAKLKPTMAITTGIFNEVGEYNIKVREKTGENDQFLKDVIIHQKSPVGKNTTVIKADRGELAGSEDSDVLSLILKDGNYYNELYTKDPTKRKRKPFAKSYFEEYVINIDVSTFNDVDLDEETKDNSYKMLQIGELRKEIDSQSVAINEDQLNFKTNIYERTGIKNFKKSFDPVDTVKVNISNSGILDIIEKEDHLQIVNLALGNTNSALSTIKTTQSSLKSKVSRINRYELVLHEKYVLAFACFILFFVGAPLGAIIRKGGLGLPLVVAILLFLTYHFIGIFAKNSAKDGSLDAFVASWISTMIMLPLGIYLTYRATTDQGLLSFDFFTSRFQKLFKRKKKED</sequence>
<keyword evidence="8" id="KW-1185">Reference proteome</keyword>
<name>A0ABP3XR32_9FLAO</name>
<proteinExistence type="predicted"/>
<comment type="subcellular location">
    <subcellularLocation>
        <location evidence="1">Cell membrane</location>
        <topology evidence="1">Multi-pass membrane protein</topology>
    </subcellularLocation>
</comment>